<dbReference type="SUPFAM" id="SSF51735">
    <property type="entry name" value="NAD(P)-binding Rossmann-fold domains"/>
    <property type="match status" value="1"/>
</dbReference>
<sequence length="298" mass="29895">MRILLLGSTGFLGGHTAELLRALPGVRLLVGGRSAASDVPLDLTAGPGVLADALHAAAPSVVVNCAGLVAGSAVHLTDVNARGPAALCEALRDAAPAARLVHLGSAAEYGPTAPGEPVTESAATRPLSPYGATKLAGTVAVTSSGLDAVVLRVFNPVGPGAPPAGLAGRLATELVRAGDEGVVRVGDLSAHRDFVDVRDVAAAAVRAATTQGPLPPVLNIGSGSATAARELAASLVRVAGFRGHLEETGDGSARSTAVSWQCADIAAARAALDWHPEHTLTDSLTDLWESRTPSRAAR</sequence>
<dbReference type="Proteomes" id="UP000244201">
    <property type="component" value="Chromosome"/>
</dbReference>
<evidence type="ECO:0000313" key="4">
    <source>
        <dbReference type="Proteomes" id="UP000244201"/>
    </source>
</evidence>
<dbReference type="Gene3D" id="3.40.50.720">
    <property type="entry name" value="NAD(P)-binding Rossmann-like Domain"/>
    <property type="match status" value="1"/>
</dbReference>
<gene>
    <name evidence="3" type="ORF">SLUN_34800</name>
</gene>
<dbReference type="GeneID" id="55660420"/>
<organism evidence="3 4">
    <name type="scientific">Streptomyces lunaelactis</name>
    <dbReference type="NCBI Taxonomy" id="1535768"/>
    <lineage>
        <taxon>Bacteria</taxon>
        <taxon>Bacillati</taxon>
        <taxon>Actinomycetota</taxon>
        <taxon>Actinomycetes</taxon>
        <taxon>Kitasatosporales</taxon>
        <taxon>Streptomycetaceae</taxon>
        <taxon>Streptomyces</taxon>
    </lineage>
</organism>
<dbReference type="RefSeq" id="WP_108153904.1">
    <property type="nucleotide sequence ID" value="NZ_CP026304.1"/>
</dbReference>
<proteinExistence type="inferred from homology"/>
<dbReference type="InterPro" id="IPR001509">
    <property type="entry name" value="Epimerase_deHydtase"/>
</dbReference>
<evidence type="ECO:0000259" key="2">
    <source>
        <dbReference type="Pfam" id="PF01370"/>
    </source>
</evidence>
<name>A0A2R4TBW0_9ACTN</name>
<dbReference type="KEGG" id="slk:SLUN_34800"/>
<accession>A0A2R4TBW0</accession>
<keyword evidence="4" id="KW-1185">Reference proteome</keyword>
<evidence type="ECO:0000313" key="3">
    <source>
        <dbReference type="EMBL" id="AVZ76615.1"/>
    </source>
</evidence>
<protein>
    <submittedName>
        <fullName evidence="3">NarL family transcriptional regulator</fullName>
    </submittedName>
</protein>
<reference evidence="3 4" key="1">
    <citation type="submission" date="2018-01" db="EMBL/GenBank/DDBJ databases">
        <title>Complete genome sequence of Streptomyces lunaelactis MM109T, a Ferroverdin A producer isolated from cave moonmilk deposits.</title>
        <authorList>
            <person name="Naome A."/>
            <person name="Martinet L."/>
            <person name="Maciejewska M."/>
            <person name="Anderssen S."/>
            <person name="Adam D."/>
            <person name="Tenconi E."/>
            <person name="Deflandre B."/>
            <person name="Arguelles-Arias A."/>
            <person name="Calusinska M."/>
            <person name="Copieters W."/>
            <person name="Karim L."/>
            <person name="Hanikenne M."/>
            <person name="Baurain D."/>
            <person name="van Wezel G."/>
            <person name="Smargiasso N."/>
            <person name="de Pauw E."/>
            <person name="Delfosse P."/>
            <person name="Rigali S."/>
        </authorList>
    </citation>
    <scope>NUCLEOTIDE SEQUENCE [LARGE SCALE GENOMIC DNA]</scope>
    <source>
        <strain evidence="3 4">MM109</strain>
    </source>
</reference>
<dbReference type="PANTHER" id="PTHR43000">
    <property type="entry name" value="DTDP-D-GLUCOSE 4,6-DEHYDRATASE-RELATED"/>
    <property type="match status" value="1"/>
</dbReference>
<comment type="similarity">
    <text evidence="1">Belongs to the NAD(P)-dependent epimerase/dehydratase family.</text>
</comment>
<dbReference type="OrthoDB" id="62093at2"/>
<evidence type="ECO:0000256" key="1">
    <source>
        <dbReference type="ARBA" id="ARBA00007637"/>
    </source>
</evidence>
<dbReference type="InterPro" id="IPR036291">
    <property type="entry name" value="NAD(P)-bd_dom_sf"/>
</dbReference>
<feature type="domain" description="NAD-dependent epimerase/dehydratase" evidence="2">
    <location>
        <begin position="3"/>
        <end position="221"/>
    </location>
</feature>
<dbReference type="Pfam" id="PF01370">
    <property type="entry name" value="Epimerase"/>
    <property type="match status" value="1"/>
</dbReference>
<dbReference type="EMBL" id="CP026304">
    <property type="protein sequence ID" value="AVZ76615.1"/>
    <property type="molecule type" value="Genomic_DNA"/>
</dbReference>
<dbReference type="AlphaFoldDB" id="A0A2R4TBW0"/>